<dbReference type="GO" id="GO:0004222">
    <property type="term" value="F:metalloendopeptidase activity"/>
    <property type="evidence" value="ECO:0007669"/>
    <property type="project" value="TreeGrafter"/>
</dbReference>
<dbReference type="GO" id="GO:0031012">
    <property type="term" value="C:extracellular matrix"/>
    <property type="evidence" value="ECO:0007669"/>
    <property type="project" value="TreeGrafter"/>
</dbReference>
<dbReference type="SUPFAM" id="SSF57362">
    <property type="entry name" value="BPTI-like"/>
    <property type="match status" value="1"/>
</dbReference>
<evidence type="ECO:0000256" key="2">
    <source>
        <dbReference type="ARBA" id="ARBA00022525"/>
    </source>
</evidence>
<dbReference type="PANTHER" id="PTHR13723:SF281">
    <property type="entry name" value="PAPILIN"/>
    <property type="match status" value="1"/>
</dbReference>
<keyword evidence="3" id="KW-0732">Signal</keyword>
<dbReference type="PRINTS" id="PR00759">
    <property type="entry name" value="BASICPTASE"/>
</dbReference>
<evidence type="ECO:0000256" key="3">
    <source>
        <dbReference type="ARBA" id="ARBA00022729"/>
    </source>
</evidence>
<dbReference type="Pfam" id="PF00090">
    <property type="entry name" value="TSP_1"/>
    <property type="match status" value="1"/>
</dbReference>
<keyword evidence="4" id="KW-0677">Repeat</keyword>
<dbReference type="PROSITE" id="PS50279">
    <property type="entry name" value="BPTI_KUNITZ_2"/>
    <property type="match status" value="1"/>
</dbReference>
<evidence type="ECO:0000313" key="7">
    <source>
        <dbReference type="Ensembl" id="ENSCSEP00000000440.1"/>
    </source>
</evidence>
<keyword evidence="2" id="KW-0964">Secreted</keyword>
<evidence type="ECO:0000256" key="1">
    <source>
        <dbReference type="ARBA" id="ARBA00004613"/>
    </source>
</evidence>
<dbReference type="OMA" id="RSVECWV"/>
<accession>A0A3P8UJI2</accession>
<keyword evidence="8" id="KW-1185">Reference proteome</keyword>
<dbReference type="AlphaFoldDB" id="A0A3P8UJI2"/>
<dbReference type="GeneTree" id="ENSGT00940000156891"/>
<name>A0A3P8UJI2_CYNSE</name>
<dbReference type="FunFam" id="2.20.100.10:FF:000005">
    <property type="entry name" value="ADAM metallopeptidase with thrombospondin type 1 motif 9"/>
    <property type="match status" value="3"/>
</dbReference>
<dbReference type="GO" id="GO:0006508">
    <property type="term" value="P:proteolysis"/>
    <property type="evidence" value="ECO:0007669"/>
    <property type="project" value="TreeGrafter"/>
</dbReference>
<dbReference type="Pfam" id="PF00014">
    <property type="entry name" value="Kunitz_BPTI"/>
    <property type="match status" value="1"/>
</dbReference>
<dbReference type="GO" id="GO:0030198">
    <property type="term" value="P:extracellular matrix organization"/>
    <property type="evidence" value="ECO:0007669"/>
    <property type="project" value="TreeGrafter"/>
</dbReference>
<reference evidence="7 8" key="1">
    <citation type="journal article" date="2014" name="Nat. Genet.">
        <title>Whole-genome sequence of a flatfish provides insights into ZW sex chromosome evolution and adaptation to a benthic lifestyle.</title>
        <authorList>
            <person name="Chen S."/>
            <person name="Zhang G."/>
            <person name="Shao C."/>
            <person name="Huang Q."/>
            <person name="Liu G."/>
            <person name="Zhang P."/>
            <person name="Song W."/>
            <person name="An N."/>
            <person name="Chalopin D."/>
            <person name="Volff J.N."/>
            <person name="Hong Y."/>
            <person name="Li Q."/>
            <person name="Sha Z."/>
            <person name="Zhou H."/>
            <person name="Xie M."/>
            <person name="Yu Q."/>
            <person name="Liu Y."/>
            <person name="Xiang H."/>
            <person name="Wang N."/>
            <person name="Wu K."/>
            <person name="Yang C."/>
            <person name="Zhou Q."/>
            <person name="Liao X."/>
            <person name="Yang L."/>
            <person name="Hu Q."/>
            <person name="Zhang J."/>
            <person name="Meng L."/>
            <person name="Jin L."/>
            <person name="Tian Y."/>
            <person name="Lian J."/>
            <person name="Yang J."/>
            <person name="Miao G."/>
            <person name="Liu S."/>
            <person name="Liang Z."/>
            <person name="Yan F."/>
            <person name="Li Y."/>
            <person name="Sun B."/>
            <person name="Zhang H."/>
            <person name="Zhang J."/>
            <person name="Zhu Y."/>
            <person name="Du M."/>
            <person name="Zhao Y."/>
            <person name="Schartl M."/>
            <person name="Tang Q."/>
            <person name="Wang J."/>
        </authorList>
    </citation>
    <scope>NUCLEOTIDE SEQUENCE</scope>
</reference>
<keyword evidence="5" id="KW-1015">Disulfide bond</keyword>
<dbReference type="InterPro" id="IPR050439">
    <property type="entry name" value="ADAMTS_ADAMTS-like"/>
</dbReference>
<dbReference type="SMART" id="SM00209">
    <property type="entry name" value="TSP1"/>
    <property type="match status" value="4"/>
</dbReference>
<organism evidence="7 8">
    <name type="scientific">Cynoglossus semilaevis</name>
    <name type="common">Tongue sole</name>
    <dbReference type="NCBI Taxonomy" id="244447"/>
    <lineage>
        <taxon>Eukaryota</taxon>
        <taxon>Metazoa</taxon>
        <taxon>Chordata</taxon>
        <taxon>Craniata</taxon>
        <taxon>Vertebrata</taxon>
        <taxon>Euteleostomi</taxon>
        <taxon>Actinopterygii</taxon>
        <taxon>Neopterygii</taxon>
        <taxon>Teleostei</taxon>
        <taxon>Neoteleostei</taxon>
        <taxon>Acanthomorphata</taxon>
        <taxon>Carangaria</taxon>
        <taxon>Pleuronectiformes</taxon>
        <taxon>Pleuronectoidei</taxon>
        <taxon>Cynoglossidae</taxon>
        <taxon>Cynoglossinae</taxon>
        <taxon>Cynoglossus</taxon>
    </lineage>
</organism>
<dbReference type="Proteomes" id="UP000265120">
    <property type="component" value="Chromosome 7"/>
</dbReference>
<dbReference type="STRING" id="244447.ENSCSEP00000000440"/>
<proteinExistence type="predicted"/>
<dbReference type="Gene3D" id="2.20.100.10">
    <property type="entry name" value="Thrombospondin type-1 (TSP1) repeat"/>
    <property type="match status" value="4"/>
</dbReference>
<reference evidence="7" key="3">
    <citation type="submission" date="2025-09" db="UniProtKB">
        <authorList>
            <consortium name="Ensembl"/>
        </authorList>
    </citation>
    <scope>IDENTIFICATION</scope>
</reference>
<dbReference type="GO" id="GO:0005576">
    <property type="term" value="C:extracellular region"/>
    <property type="evidence" value="ECO:0007669"/>
    <property type="project" value="UniProtKB-SubCell"/>
</dbReference>
<evidence type="ECO:0000259" key="6">
    <source>
        <dbReference type="PROSITE" id="PS50279"/>
    </source>
</evidence>
<dbReference type="PANTHER" id="PTHR13723">
    <property type="entry name" value="ADAMTS A DISINTEGRIN AND METALLOPROTEASE WITH THROMBOSPONDIN MOTIFS PROTEASE"/>
    <property type="match status" value="1"/>
</dbReference>
<dbReference type="InterPro" id="IPR002223">
    <property type="entry name" value="Kunitz_BPTI"/>
</dbReference>
<dbReference type="SMART" id="SM00131">
    <property type="entry name" value="KU"/>
    <property type="match status" value="1"/>
</dbReference>
<dbReference type="Ensembl" id="ENSCSET00000000465.1">
    <property type="protein sequence ID" value="ENSCSEP00000000440.1"/>
    <property type="gene ID" value="ENSCSEG00000000314.1"/>
</dbReference>
<evidence type="ECO:0000313" key="8">
    <source>
        <dbReference type="Proteomes" id="UP000265120"/>
    </source>
</evidence>
<protein>
    <submittedName>
        <fullName evidence="7">Papilin b, proteoglycan-like sulfated glycoprotein</fullName>
    </submittedName>
</protein>
<feature type="domain" description="BPTI/Kunitz inhibitor" evidence="6">
    <location>
        <begin position="438"/>
        <end position="488"/>
    </location>
</feature>
<dbReference type="Pfam" id="PF19030">
    <property type="entry name" value="TSP1_ADAMTS"/>
    <property type="match status" value="3"/>
</dbReference>
<dbReference type="InterPro" id="IPR036880">
    <property type="entry name" value="Kunitz_BPTI_sf"/>
</dbReference>
<evidence type="ECO:0000256" key="5">
    <source>
        <dbReference type="ARBA" id="ARBA00023157"/>
    </source>
</evidence>
<comment type="subcellular location">
    <subcellularLocation>
        <location evidence="1">Secreted</location>
    </subcellularLocation>
</comment>
<evidence type="ECO:0000256" key="4">
    <source>
        <dbReference type="ARBA" id="ARBA00022737"/>
    </source>
</evidence>
<dbReference type="Gene3D" id="4.10.410.10">
    <property type="entry name" value="Pancreatic trypsin inhibitor Kunitz domain"/>
    <property type="match status" value="1"/>
</dbReference>
<dbReference type="FunFam" id="4.10.410.10:FF:000020">
    <property type="entry name" value="Collagen, type VI, alpha 3"/>
    <property type="match status" value="1"/>
</dbReference>
<dbReference type="InterPro" id="IPR036383">
    <property type="entry name" value="TSP1_rpt_sf"/>
</dbReference>
<sequence>CSRTCGTGVAMRTRQCITARTDGGHNCEGSSTAFRICNTQDCPYGSRDFREEQCSQFDRSDFQGKRYTWVPYYGASNPCELNCVPRGENFYYRHNSAVVDGTPCYVGRTDVCVEGKCRNLSHDEFLGLDEDVNSVHSSVPVAPHPSETNSYVYRTGVFGECSANCSGGMQYRSVECVLQDPVNPRVVEESYCIAQRLQRPQSQQTCNMHHCTAEYSVSSYSVCSVTCGEGEQTRDVICVGPGGEHLDDQACSELVRPPAVRSCRRPACQLHITWHVTDYGLCSESCGGGVRERMVVCFDLDYNTYPEDHCGLESKPAAMEACNYQPCPEEQMVPSVQDPGYHGSTIRGYTSSAYDHYPPVIGPYCAQSYYGCCPDGHTSATGHNNEGCSEDDCVQTRYGCCLDGVTPAQGFVRAGCPETETAVVGPQPPVTSSDDGVCTLPHDEGPCEDWTLRFYYDSGTSKCTEFWYGSCWGNANNFASVAACQERCSHLVREQAPPAPPAPPAQPLRSWPRRVAGVLRT</sequence>
<dbReference type="CDD" id="cd00109">
    <property type="entry name" value="Kunitz-type"/>
    <property type="match status" value="1"/>
</dbReference>
<dbReference type="InterPro" id="IPR000884">
    <property type="entry name" value="TSP1_rpt"/>
</dbReference>
<dbReference type="InParanoid" id="A0A3P8UJI2"/>
<reference evidence="7" key="2">
    <citation type="submission" date="2025-08" db="UniProtKB">
        <authorList>
            <consortium name="Ensembl"/>
        </authorList>
    </citation>
    <scope>IDENTIFICATION</scope>
</reference>
<dbReference type="PROSITE" id="PS50092">
    <property type="entry name" value="TSP1"/>
    <property type="match status" value="4"/>
</dbReference>
<dbReference type="SUPFAM" id="SSF82895">
    <property type="entry name" value="TSP-1 type 1 repeat"/>
    <property type="match status" value="4"/>
</dbReference>
<dbReference type="GO" id="GO:0004867">
    <property type="term" value="F:serine-type endopeptidase inhibitor activity"/>
    <property type="evidence" value="ECO:0007669"/>
    <property type="project" value="InterPro"/>
</dbReference>